<dbReference type="OrthoDB" id="1376138at2"/>
<feature type="domain" description="AB hydrolase-1" evidence="1">
    <location>
        <begin position="56"/>
        <end position="292"/>
    </location>
</feature>
<dbReference type="eggNOG" id="COG2267">
    <property type="taxonomic scope" value="Bacteria"/>
</dbReference>
<gene>
    <name evidence="2" type="ORF">GS4_11_03910</name>
</gene>
<dbReference type="GO" id="GO:0003824">
    <property type="term" value="F:catalytic activity"/>
    <property type="evidence" value="ECO:0007669"/>
    <property type="project" value="UniProtKB-ARBA"/>
</dbReference>
<dbReference type="STRING" id="1223545.GS4_11_03910"/>
<protein>
    <recommendedName>
        <fullName evidence="1">AB hydrolase-1 domain-containing protein</fullName>
    </recommendedName>
</protein>
<evidence type="ECO:0000259" key="1">
    <source>
        <dbReference type="Pfam" id="PF12697"/>
    </source>
</evidence>
<dbReference type="InterPro" id="IPR000073">
    <property type="entry name" value="AB_hydrolase_1"/>
</dbReference>
<organism evidence="2 3">
    <name type="scientific">Gordonia soli NBRC 108243</name>
    <dbReference type="NCBI Taxonomy" id="1223545"/>
    <lineage>
        <taxon>Bacteria</taxon>
        <taxon>Bacillati</taxon>
        <taxon>Actinomycetota</taxon>
        <taxon>Actinomycetes</taxon>
        <taxon>Mycobacteriales</taxon>
        <taxon>Gordoniaceae</taxon>
        <taxon>Gordonia</taxon>
    </lineage>
</organism>
<dbReference type="AlphaFoldDB" id="M0QI44"/>
<dbReference type="Proteomes" id="UP000011666">
    <property type="component" value="Unassembled WGS sequence"/>
</dbReference>
<dbReference type="RefSeq" id="WP_007619963.1">
    <property type="nucleotide sequence ID" value="NZ_BANX01000011.1"/>
</dbReference>
<dbReference type="Gene3D" id="3.40.50.1820">
    <property type="entry name" value="alpha/beta hydrolase"/>
    <property type="match status" value="1"/>
</dbReference>
<dbReference type="PANTHER" id="PTHR43689:SF8">
    <property type="entry name" value="ALPHA_BETA-HYDROLASES SUPERFAMILY PROTEIN"/>
    <property type="match status" value="1"/>
</dbReference>
<proteinExistence type="predicted"/>
<evidence type="ECO:0000313" key="3">
    <source>
        <dbReference type="Proteomes" id="UP000011666"/>
    </source>
</evidence>
<name>M0QI44_9ACTN</name>
<dbReference type="Pfam" id="PF12697">
    <property type="entry name" value="Abhydrolase_6"/>
    <property type="match status" value="1"/>
</dbReference>
<dbReference type="EMBL" id="BANX01000011">
    <property type="protein sequence ID" value="GAC68119.1"/>
    <property type="molecule type" value="Genomic_DNA"/>
</dbReference>
<dbReference type="InterPro" id="IPR029058">
    <property type="entry name" value="AB_hydrolase_fold"/>
</dbReference>
<keyword evidence="3" id="KW-1185">Reference proteome</keyword>
<evidence type="ECO:0000313" key="2">
    <source>
        <dbReference type="EMBL" id="GAC68119.1"/>
    </source>
</evidence>
<reference evidence="2 3" key="1">
    <citation type="submission" date="2013-01" db="EMBL/GenBank/DDBJ databases">
        <title>Whole genome shotgun sequence of Gordonia soli NBRC 108243.</title>
        <authorList>
            <person name="Isaki-Nakamura S."/>
            <person name="Hosoyama A."/>
            <person name="Tsuchikane K."/>
            <person name="Ando Y."/>
            <person name="Baba S."/>
            <person name="Ohji S."/>
            <person name="Hamada M."/>
            <person name="Tamura T."/>
            <person name="Yamazoe A."/>
            <person name="Yamazaki S."/>
            <person name="Fujita N."/>
        </authorList>
    </citation>
    <scope>NUCLEOTIDE SEQUENCE [LARGE SCALE GENOMIC DNA]</scope>
    <source>
        <strain evidence="2 3">NBRC 108243</strain>
    </source>
</reference>
<dbReference type="SUPFAM" id="SSF53474">
    <property type="entry name" value="alpha/beta-Hydrolases"/>
    <property type="match status" value="1"/>
</dbReference>
<accession>M0QI44</accession>
<sequence length="316" mass="34062">MTTWTEYADLLPEPWRSRASATPPQESWWRWELHGRPVDVQIARAPRPDARVRVMVIHGAGGHSGALWPAAAVLADNGAEPLAPDLPLYGRTRLDEPGRVRYADWVDLLTDLVIAETDRDPRPLIVFGASMGGMLAYEVAARTGRVAAAVATCLLDLSGDRAAVRAATRWPLIGQFAPTTLPTIARFVGDVRIPIGWIAPLDRMSADSRLSRLCATDRRGGGGRVPIGFLADAMTFAHTPPEEYAGPAVTLVHPAEDAWTPPALSRRFLDRIAGPTSMHLLDGCGHYPIERPGIDRLAEIAAGLARDIGGVAESTA</sequence>
<comment type="caution">
    <text evidence="2">The sequence shown here is derived from an EMBL/GenBank/DDBJ whole genome shotgun (WGS) entry which is preliminary data.</text>
</comment>
<dbReference type="PANTHER" id="PTHR43689">
    <property type="entry name" value="HYDROLASE"/>
    <property type="match status" value="1"/>
</dbReference>